<dbReference type="AlphaFoldDB" id="A0A2K8UHI0"/>
<organism evidence="1 2">
    <name type="scientific">Candidatus Thiodictyon syntrophicum</name>
    <dbReference type="NCBI Taxonomy" id="1166950"/>
    <lineage>
        <taxon>Bacteria</taxon>
        <taxon>Pseudomonadati</taxon>
        <taxon>Pseudomonadota</taxon>
        <taxon>Gammaproteobacteria</taxon>
        <taxon>Chromatiales</taxon>
        <taxon>Chromatiaceae</taxon>
        <taxon>Thiodictyon</taxon>
    </lineage>
</organism>
<accession>A0A2K8UHI0</accession>
<dbReference type="RefSeq" id="WP_100922666.1">
    <property type="nucleotide sequence ID" value="NZ_CP020371.1"/>
</dbReference>
<evidence type="ECO:0000313" key="2">
    <source>
        <dbReference type="Proteomes" id="UP000232638"/>
    </source>
</evidence>
<dbReference type="SUPFAM" id="SSF55729">
    <property type="entry name" value="Acyl-CoA N-acyltransferases (Nat)"/>
    <property type="match status" value="1"/>
</dbReference>
<name>A0A2K8UHI0_9GAMM</name>
<proteinExistence type="predicted"/>
<protein>
    <recommendedName>
        <fullName evidence="3">N-acetyltransferase domain-containing protein</fullName>
    </recommendedName>
</protein>
<keyword evidence="1" id="KW-0614">Plasmid</keyword>
<gene>
    <name evidence="1" type="ORF">THSYN_29150</name>
</gene>
<evidence type="ECO:0008006" key="3">
    <source>
        <dbReference type="Google" id="ProtNLM"/>
    </source>
</evidence>
<sequence>MPEKEITTARLVLRPLALSDCAGLQTAAGRREVADTVISVPHPFSAPMAEHYIRLRLGQTNRSRFQIVHTQARPISSRCCVMMT</sequence>
<evidence type="ECO:0000313" key="1">
    <source>
        <dbReference type="EMBL" id="AUB85010.1"/>
    </source>
</evidence>
<reference evidence="1 2" key="1">
    <citation type="submission" date="2017-03" db="EMBL/GenBank/DDBJ databases">
        <title>Complete genome sequence of Candidatus 'Thiodictyon syntrophicum' sp. nov. strain Cad16T, a photolithoautotroph purple sulfur bacterium isolated from an alpine meromictic lake.</title>
        <authorList>
            <person name="Luedin S.M."/>
            <person name="Pothier J.F."/>
            <person name="Danza F."/>
            <person name="Storelli N."/>
            <person name="Wittwer M."/>
            <person name="Tonolla M."/>
        </authorList>
    </citation>
    <scope>NUCLEOTIDE SEQUENCE [LARGE SCALE GENOMIC DNA]</scope>
    <source>
        <strain evidence="1 2">Cad16T</strain>
        <plasmid evidence="2">Plasmid pts417</plasmid>
    </source>
</reference>
<dbReference type="InterPro" id="IPR016181">
    <property type="entry name" value="Acyl_CoA_acyltransferase"/>
</dbReference>
<keyword evidence="2" id="KW-1185">Reference proteome</keyword>
<dbReference type="KEGG" id="tsy:THSYN_29150"/>
<dbReference type="OrthoDB" id="9801656at2"/>
<geneLocation type="plasmid" evidence="2">
    <name>pts417</name>
</geneLocation>
<dbReference type="Gene3D" id="3.40.630.30">
    <property type="match status" value="1"/>
</dbReference>
<dbReference type="Proteomes" id="UP000232638">
    <property type="component" value="Plasmid pTs417"/>
</dbReference>
<dbReference type="EMBL" id="CP020371">
    <property type="protein sequence ID" value="AUB85010.1"/>
    <property type="molecule type" value="Genomic_DNA"/>
</dbReference>